<gene>
    <name evidence="7" type="ORF">QJS10_CPA01g02537</name>
</gene>
<sequence length="145" mass="15318">MAGDIEGDGSASSCGRRREMEDMVAVRPALIGESQLVAEVYDFFDVYDGHGGDMVAQACRERLHVALAMEVEKRRWCSSAAVAVDEEVLLIGTTEEAEGMTVESAAVVGERQIVVGNCGVSRAILSRGGAAVPLSGDHKDTSIGF</sequence>
<keyword evidence="2" id="KW-0378">Hydrolase</keyword>
<dbReference type="InterPro" id="IPR036457">
    <property type="entry name" value="PPM-type-like_dom_sf"/>
</dbReference>
<accession>A0AAV9FFY2</accession>
<evidence type="ECO:0000313" key="7">
    <source>
        <dbReference type="EMBL" id="KAK1324511.1"/>
    </source>
</evidence>
<evidence type="ECO:0000256" key="2">
    <source>
        <dbReference type="ARBA" id="ARBA00022801"/>
    </source>
</evidence>
<evidence type="ECO:0000259" key="6">
    <source>
        <dbReference type="PROSITE" id="PS51746"/>
    </source>
</evidence>
<feature type="domain" description="PPM-type phosphatase" evidence="6">
    <location>
        <begin position="7"/>
        <end position="145"/>
    </location>
</feature>
<reference evidence="7" key="2">
    <citation type="submission" date="2023-06" db="EMBL/GenBank/DDBJ databases">
        <authorList>
            <person name="Ma L."/>
            <person name="Liu K.-W."/>
            <person name="Li Z."/>
            <person name="Hsiao Y.-Y."/>
            <person name="Qi Y."/>
            <person name="Fu T."/>
            <person name="Tang G."/>
            <person name="Zhang D."/>
            <person name="Sun W.-H."/>
            <person name="Liu D.-K."/>
            <person name="Li Y."/>
            <person name="Chen G.-Z."/>
            <person name="Liu X.-D."/>
            <person name="Liao X.-Y."/>
            <person name="Jiang Y.-T."/>
            <person name="Yu X."/>
            <person name="Hao Y."/>
            <person name="Huang J."/>
            <person name="Zhao X.-W."/>
            <person name="Ke S."/>
            <person name="Chen Y.-Y."/>
            <person name="Wu W.-L."/>
            <person name="Hsu J.-L."/>
            <person name="Lin Y.-F."/>
            <person name="Huang M.-D."/>
            <person name="Li C.-Y."/>
            <person name="Huang L."/>
            <person name="Wang Z.-W."/>
            <person name="Zhao X."/>
            <person name="Zhong W.-Y."/>
            <person name="Peng D.-H."/>
            <person name="Ahmad S."/>
            <person name="Lan S."/>
            <person name="Zhang J.-S."/>
            <person name="Tsai W.-C."/>
            <person name="Van De Peer Y."/>
            <person name="Liu Z.-J."/>
        </authorList>
    </citation>
    <scope>NUCLEOTIDE SEQUENCE</scope>
    <source>
        <strain evidence="7">CP</strain>
        <tissue evidence="7">Leaves</tissue>
    </source>
</reference>
<evidence type="ECO:0000313" key="8">
    <source>
        <dbReference type="Proteomes" id="UP001180020"/>
    </source>
</evidence>
<evidence type="ECO:0000256" key="1">
    <source>
        <dbReference type="ARBA" id="ARBA00013081"/>
    </source>
</evidence>
<dbReference type="SMART" id="SM00332">
    <property type="entry name" value="PP2Cc"/>
    <property type="match status" value="1"/>
</dbReference>
<dbReference type="Gene3D" id="3.60.40.10">
    <property type="entry name" value="PPM-type phosphatase domain"/>
    <property type="match status" value="1"/>
</dbReference>
<keyword evidence="8" id="KW-1185">Reference proteome</keyword>
<comment type="catalytic activity">
    <reaction evidence="5">
        <text>O-phospho-L-threonyl-[protein] + H2O = L-threonyl-[protein] + phosphate</text>
        <dbReference type="Rhea" id="RHEA:47004"/>
        <dbReference type="Rhea" id="RHEA-COMP:11060"/>
        <dbReference type="Rhea" id="RHEA-COMP:11605"/>
        <dbReference type="ChEBI" id="CHEBI:15377"/>
        <dbReference type="ChEBI" id="CHEBI:30013"/>
        <dbReference type="ChEBI" id="CHEBI:43474"/>
        <dbReference type="ChEBI" id="CHEBI:61977"/>
        <dbReference type="EC" id="3.1.3.16"/>
    </reaction>
</comment>
<dbReference type="EMBL" id="JAUJYO010000001">
    <property type="protein sequence ID" value="KAK1324511.1"/>
    <property type="molecule type" value="Genomic_DNA"/>
</dbReference>
<dbReference type="Proteomes" id="UP001180020">
    <property type="component" value="Unassembled WGS sequence"/>
</dbReference>
<comment type="catalytic activity">
    <reaction evidence="4">
        <text>O-phospho-L-seryl-[protein] + H2O = L-seryl-[protein] + phosphate</text>
        <dbReference type="Rhea" id="RHEA:20629"/>
        <dbReference type="Rhea" id="RHEA-COMP:9863"/>
        <dbReference type="Rhea" id="RHEA-COMP:11604"/>
        <dbReference type="ChEBI" id="CHEBI:15377"/>
        <dbReference type="ChEBI" id="CHEBI:29999"/>
        <dbReference type="ChEBI" id="CHEBI:43474"/>
        <dbReference type="ChEBI" id="CHEBI:83421"/>
        <dbReference type="EC" id="3.1.3.16"/>
    </reaction>
</comment>
<dbReference type="InterPro" id="IPR001932">
    <property type="entry name" value="PPM-type_phosphatase-like_dom"/>
</dbReference>
<protein>
    <recommendedName>
        <fullName evidence="1">protein-serine/threonine phosphatase</fullName>
        <ecNumber evidence="1">3.1.3.16</ecNumber>
    </recommendedName>
</protein>
<dbReference type="SUPFAM" id="SSF81606">
    <property type="entry name" value="PP2C-like"/>
    <property type="match status" value="1"/>
</dbReference>
<dbReference type="EC" id="3.1.3.16" evidence="1"/>
<evidence type="ECO:0000256" key="4">
    <source>
        <dbReference type="ARBA" id="ARBA00047761"/>
    </source>
</evidence>
<dbReference type="AlphaFoldDB" id="A0AAV9FFY2"/>
<keyword evidence="3" id="KW-0904">Protein phosphatase</keyword>
<name>A0AAV9FFY2_ACOCL</name>
<dbReference type="InterPro" id="IPR015655">
    <property type="entry name" value="PP2C"/>
</dbReference>
<evidence type="ECO:0000256" key="3">
    <source>
        <dbReference type="ARBA" id="ARBA00022912"/>
    </source>
</evidence>
<proteinExistence type="predicted"/>
<reference evidence="7" key="1">
    <citation type="journal article" date="2023" name="Nat. Commun.">
        <title>Diploid and tetraploid genomes of Acorus and the evolution of monocots.</title>
        <authorList>
            <person name="Ma L."/>
            <person name="Liu K.W."/>
            <person name="Li Z."/>
            <person name="Hsiao Y.Y."/>
            <person name="Qi Y."/>
            <person name="Fu T."/>
            <person name="Tang G.D."/>
            <person name="Zhang D."/>
            <person name="Sun W.H."/>
            <person name="Liu D.K."/>
            <person name="Li Y."/>
            <person name="Chen G.Z."/>
            <person name="Liu X.D."/>
            <person name="Liao X.Y."/>
            <person name="Jiang Y.T."/>
            <person name="Yu X."/>
            <person name="Hao Y."/>
            <person name="Huang J."/>
            <person name="Zhao X.W."/>
            <person name="Ke S."/>
            <person name="Chen Y.Y."/>
            <person name="Wu W.L."/>
            <person name="Hsu J.L."/>
            <person name="Lin Y.F."/>
            <person name="Huang M.D."/>
            <person name="Li C.Y."/>
            <person name="Huang L."/>
            <person name="Wang Z.W."/>
            <person name="Zhao X."/>
            <person name="Zhong W.Y."/>
            <person name="Peng D.H."/>
            <person name="Ahmad S."/>
            <person name="Lan S."/>
            <person name="Zhang J.S."/>
            <person name="Tsai W.C."/>
            <person name="Van de Peer Y."/>
            <person name="Liu Z.J."/>
        </authorList>
    </citation>
    <scope>NUCLEOTIDE SEQUENCE</scope>
    <source>
        <strain evidence="7">CP</strain>
    </source>
</reference>
<dbReference type="PROSITE" id="PS51746">
    <property type="entry name" value="PPM_2"/>
    <property type="match status" value="1"/>
</dbReference>
<evidence type="ECO:0000256" key="5">
    <source>
        <dbReference type="ARBA" id="ARBA00048336"/>
    </source>
</evidence>
<dbReference type="Pfam" id="PF00481">
    <property type="entry name" value="PP2C"/>
    <property type="match status" value="1"/>
</dbReference>
<organism evidence="7 8">
    <name type="scientific">Acorus calamus</name>
    <name type="common">Sweet flag</name>
    <dbReference type="NCBI Taxonomy" id="4465"/>
    <lineage>
        <taxon>Eukaryota</taxon>
        <taxon>Viridiplantae</taxon>
        <taxon>Streptophyta</taxon>
        <taxon>Embryophyta</taxon>
        <taxon>Tracheophyta</taxon>
        <taxon>Spermatophyta</taxon>
        <taxon>Magnoliopsida</taxon>
        <taxon>Liliopsida</taxon>
        <taxon>Acoraceae</taxon>
        <taxon>Acorus</taxon>
    </lineage>
</organism>
<dbReference type="PANTHER" id="PTHR47992">
    <property type="entry name" value="PROTEIN PHOSPHATASE"/>
    <property type="match status" value="1"/>
</dbReference>
<dbReference type="GO" id="GO:0004722">
    <property type="term" value="F:protein serine/threonine phosphatase activity"/>
    <property type="evidence" value="ECO:0007669"/>
    <property type="project" value="UniProtKB-EC"/>
</dbReference>
<comment type="caution">
    <text evidence="7">The sequence shown here is derived from an EMBL/GenBank/DDBJ whole genome shotgun (WGS) entry which is preliminary data.</text>
</comment>